<feature type="region of interest" description="Disordered" evidence="1">
    <location>
        <begin position="65"/>
        <end position="87"/>
    </location>
</feature>
<protein>
    <submittedName>
        <fullName evidence="2">Uncharacterized protein</fullName>
    </submittedName>
</protein>
<evidence type="ECO:0000313" key="3">
    <source>
        <dbReference type="Proteomes" id="UP000182652"/>
    </source>
</evidence>
<name>A0A1H4R637_9MICC</name>
<reference evidence="2 3" key="1">
    <citation type="submission" date="2016-10" db="EMBL/GenBank/DDBJ databases">
        <authorList>
            <person name="de Groot N.N."/>
        </authorList>
    </citation>
    <scope>NUCLEOTIDE SEQUENCE [LARGE SCALE GENOMIC DNA]</scope>
    <source>
        <strain evidence="2 3">DSM 10495</strain>
    </source>
</reference>
<feature type="compositionally biased region" description="Polar residues" evidence="1">
    <location>
        <begin position="11"/>
        <end position="25"/>
    </location>
</feature>
<evidence type="ECO:0000313" key="2">
    <source>
        <dbReference type="EMBL" id="SEC27369.1"/>
    </source>
</evidence>
<keyword evidence="3" id="KW-1185">Reference proteome</keyword>
<proteinExistence type="predicted"/>
<dbReference type="EMBL" id="FNSN01000003">
    <property type="protein sequence ID" value="SEC27369.1"/>
    <property type="molecule type" value="Genomic_DNA"/>
</dbReference>
<gene>
    <name evidence="2" type="ORF">SAMN04489745_2469</name>
</gene>
<evidence type="ECO:0000256" key="1">
    <source>
        <dbReference type="SAM" id="MobiDB-lite"/>
    </source>
</evidence>
<feature type="region of interest" description="Disordered" evidence="1">
    <location>
        <begin position="1"/>
        <end position="31"/>
    </location>
</feature>
<dbReference type="AlphaFoldDB" id="A0A1H4R637"/>
<organism evidence="2 3">
    <name type="scientific">Arthrobacter woluwensis</name>
    <dbReference type="NCBI Taxonomy" id="156980"/>
    <lineage>
        <taxon>Bacteria</taxon>
        <taxon>Bacillati</taxon>
        <taxon>Actinomycetota</taxon>
        <taxon>Actinomycetes</taxon>
        <taxon>Micrococcales</taxon>
        <taxon>Micrococcaceae</taxon>
        <taxon>Arthrobacter</taxon>
    </lineage>
</organism>
<dbReference type="STRING" id="156980.SAMN04489745_2469"/>
<dbReference type="Proteomes" id="UP000182652">
    <property type="component" value="Unassembled WGS sequence"/>
</dbReference>
<accession>A0A1H4R637</accession>
<sequence>MDAPPFVRHSTPLTSSHNATASASRARSPYPGDVTSTTFRTAAASAVAAAALVFTLAACSSPAPSSSAPASAPSTTSGAPSASAAADGPCDGVKVIVSSGALKQSAADVGPVCVPVSGPTAASKVLADAKVTTVGTTAYPKELVCRVNGVPAADFDIAHKGGTYREPCQKMPAAFAYWSLWVKPATGAWAYAQEGLATLKVSPGQSLELLFTVDGAPAAPAA</sequence>